<evidence type="ECO:0000313" key="2">
    <source>
        <dbReference type="EMBL" id="CAA0097724.1"/>
    </source>
</evidence>
<evidence type="ECO:0000313" key="3">
    <source>
        <dbReference type="EMBL" id="CAA0122893.1"/>
    </source>
</evidence>
<name>A0A5S9P350_9GAMM</name>
<keyword evidence="4" id="KW-1185">Reference proteome</keyword>
<dbReference type="InterPro" id="IPR010359">
    <property type="entry name" value="IrrE_HExxH"/>
</dbReference>
<evidence type="ECO:0000259" key="1">
    <source>
        <dbReference type="Pfam" id="PF06114"/>
    </source>
</evidence>
<protein>
    <recommendedName>
        <fullName evidence="1">IrrE N-terminal-like domain-containing protein</fullName>
    </recommendedName>
</protein>
<feature type="domain" description="IrrE N-terminal-like" evidence="1">
    <location>
        <begin position="80"/>
        <end position="206"/>
    </location>
</feature>
<gene>
    <name evidence="3" type="ORF">OPDIPICF_02713</name>
    <name evidence="2" type="ORF">OPDIPICF_04133</name>
</gene>
<dbReference type="EMBL" id="CACSIO010000004">
    <property type="protein sequence ID" value="CAA0097724.1"/>
    <property type="molecule type" value="Genomic_DNA"/>
</dbReference>
<accession>A0A5S9P350</accession>
<evidence type="ECO:0000313" key="4">
    <source>
        <dbReference type="Proteomes" id="UP000441399"/>
    </source>
</evidence>
<dbReference type="EMBL" id="CACSIO010000045">
    <property type="protein sequence ID" value="CAA0122893.1"/>
    <property type="molecule type" value="Genomic_DNA"/>
</dbReference>
<proteinExistence type="predicted"/>
<reference evidence="2 4" key="1">
    <citation type="submission" date="2019-11" db="EMBL/GenBank/DDBJ databases">
        <authorList>
            <person name="Holert J."/>
        </authorList>
    </citation>
    <scope>NUCLEOTIDE SEQUENCE [LARGE SCALE GENOMIC DNA]</scope>
    <source>
        <strain evidence="2">SB11_3</strain>
    </source>
</reference>
<sequence length="241" mass="27636">MDFKDVIKAAVKVSRAVQQDYQTQHSPLAPPIKLTEKNRGSWLPNQTVSQGLINRANIILDKPVEVEEFSLGENCHIQSFLFHYQATAVIFVDKENLNFCHRRFYVAKELVHTLLLEHIPKSATVTPDQVTQLISDLLHDTTPIKNDVLSRQVEEAAYYGAIELLIPKELITENMLKIYSSNPSEITGRLAEQFKVPLRIIEFRLSRNEDFIEYYGSKVEQQCERLSVIVERAQRKGATII</sequence>
<organism evidence="2 4">
    <name type="scientific">BD1-7 clade bacterium</name>
    <dbReference type="NCBI Taxonomy" id="2029982"/>
    <lineage>
        <taxon>Bacteria</taxon>
        <taxon>Pseudomonadati</taxon>
        <taxon>Pseudomonadota</taxon>
        <taxon>Gammaproteobacteria</taxon>
        <taxon>Cellvibrionales</taxon>
        <taxon>Spongiibacteraceae</taxon>
        <taxon>BD1-7 clade</taxon>
    </lineage>
</organism>
<dbReference type="Pfam" id="PF06114">
    <property type="entry name" value="Peptidase_M78"/>
    <property type="match status" value="1"/>
</dbReference>
<dbReference type="AlphaFoldDB" id="A0A5S9P350"/>
<dbReference type="Proteomes" id="UP000441399">
    <property type="component" value="Unassembled WGS sequence"/>
</dbReference>